<dbReference type="InterPro" id="IPR015867">
    <property type="entry name" value="N-reg_PII/ATP_PRibTrfase_C"/>
</dbReference>
<evidence type="ECO:0000313" key="2">
    <source>
        <dbReference type="EMBL" id="SHG19337.1"/>
    </source>
</evidence>
<dbReference type="Proteomes" id="UP000184076">
    <property type="component" value="Unassembled WGS sequence"/>
</dbReference>
<dbReference type="InterPro" id="IPR002187">
    <property type="entry name" value="N-reg_PII"/>
</dbReference>
<dbReference type="AlphaFoldDB" id="A0A1M5HTR6"/>
<dbReference type="SUPFAM" id="SSF54913">
    <property type="entry name" value="GlnB-like"/>
    <property type="match status" value="1"/>
</dbReference>
<dbReference type="PANTHER" id="PTHR30115">
    <property type="entry name" value="NITROGEN REGULATORY PROTEIN P-II"/>
    <property type="match status" value="1"/>
</dbReference>
<dbReference type="InterPro" id="IPR017918">
    <property type="entry name" value="N-reg_PII_CS"/>
</dbReference>
<dbReference type="GO" id="GO:0006808">
    <property type="term" value="P:regulation of nitrogen utilization"/>
    <property type="evidence" value="ECO:0007669"/>
    <property type="project" value="InterPro"/>
</dbReference>
<dbReference type="PANTHER" id="PTHR30115:SF11">
    <property type="entry name" value="NITROGEN REGULATORY PROTEIN P-II HOMOLOG"/>
    <property type="match status" value="1"/>
</dbReference>
<sequence length="138" mass="15055">MKEVCAIIRMNKINATKEALVQAGFSAFTAMRVSGRGKRTVNYEVLQAMNRNPDVQPEVLATLSQGPRLMAKRMITLLVPDRRVADAVDVLIKTNQTGTPGDGKVFVCPVLEIMRIRTGETNEDAIDEMAGGEGAEHV</sequence>
<dbReference type="PROSITE" id="PS51343">
    <property type="entry name" value="PII_GLNB_DOM"/>
    <property type="match status" value="1"/>
</dbReference>
<dbReference type="STRING" id="1121391.SAMN02745206_03431"/>
<protein>
    <submittedName>
        <fullName evidence="2">Nitrogen regulatory protein P-II family</fullName>
    </submittedName>
</protein>
<gene>
    <name evidence="2" type="ORF">SAMN02745206_03431</name>
</gene>
<dbReference type="Pfam" id="PF00543">
    <property type="entry name" value="P-II"/>
    <property type="match status" value="1"/>
</dbReference>
<proteinExistence type="inferred from homology"/>
<dbReference type="OrthoDB" id="9802729at2"/>
<evidence type="ECO:0000313" key="3">
    <source>
        <dbReference type="Proteomes" id="UP000184076"/>
    </source>
</evidence>
<dbReference type="GO" id="GO:0030234">
    <property type="term" value="F:enzyme regulator activity"/>
    <property type="evidence" value="ECO:0007669"/>
    <property type="project" value="InterPro"/>
</dbReference>
<name>A0A1M5HTR6_9BACT</name>
<dbReference type="Gene3D" id="3.30.70.120">
    <property type="match status" value="1"/>
</dbReference>
<dbReference type="RefSeq" id="WP_073041680.1">
    <property type="nucleotide sequence ID" value="NZ_FQVB01000048.1"/>
</dbReference>
<dbReference type="GO" id="GO:0005829">
    <property type="term" value="C:cytosol"/>
    <property type="evidence" value="ECO:0007669"/>
    <property type="project" value="TreeGrafter"/>
</dbReference>
<evidence type="ECO:0000256" key="1">
    <source>
        <dbReference type="RuleBase" id="RU003936"/>
    </source>
</evidence>
<dbReference type="SMART" id="SM00938">
    <property type="entry name" value="P-II"/>
    <property type="match status" value="1"/>
</dbReference>
<dbReference type="PRINTS" id="PR00340">
    <property type="entry name" value="PIIGLNB"/>
</dbReference>
<dbReference type="EMBL" id="FQVB01000048">
    <property type="protein sequence ID" value="SHG19337.1"/>
    <property type="molecule type" value="Genomic_DNA"/>
</dbReference>
<dbReference type="PROSITE" id="PS00638">
    <property type="entry name" value="PII_GLNB_CTER"/>
    <property type="match status" value="1"/>
</dbReference>
<dbReference type="GO" id="GO:0005524">
    <property type="term" value="F:ATP binding"/>
    <property type="evidence" value="ECO:0007669"/>
    <property type="project" value="TreeGrafter"/>
</dbReference>
<accession>A0A1M5HTR6</accession>
<reference evidence="3" key="1">
    <citation type="submission" date="2016-11" db="EMBL/GenBank/DDBJ databases">
        <authorList>
            <person name="Varghese N."/>
            <person name="Submissions S."/>
        </authorList>
    </citation>
    <scope>NUCLEOTIDE SEQUENCE [LARGE SCALE GENOMIC DNA]</scope>
    <source>
        <strain evidence="3">DSM 9756</strain>
    </source>
</reference>
<comment type="similarity">
    <text evidence="1">Belongs to the P(II) protein family.</text>
</comment>
<keyword evidence="3" id="KW-1185">Reference proteome</keyword>
<dbReference type="InterPro" id="IPR011322">
    <property type="entry name" value="N-reg_PII-like_a/b"/>
</dbReference>
<organism evidence="2 3">
    <name type="scientific">Desulfacinum infernum DSM 9756</name>
    <dbReference type="NCBI Taxonomy" id="1121391"/>
    <lineage>
        <taxon>Bacteria</taxon>
        <taxon>Pseudomonadati</taxon>
        <taxon>Thermodesulfobacteriota</taxon>
        <taxon>Syntrophobacteria</taxon>
        <taxon>Syntrophobacterales</taxon>
        <taxon>Syntrophobacteraceae</taxon>
        <taxon>Desulfacinum</taxon>
    </lineage>
</organism>